<dbReference type="STRING" id="1926881.BTJ39_15905"/>
<dbReference type="PROSITE" id="PS51186">
    <property type="entry name" value="GNAT"/>
    <property type="match status" value="1"/>
</dbReference>
<accession>A0A1S8YJ38</accession>
<sequence>MDTSAINTLVRPLVAADIPAITALYDWHVRHGCASFEEIPPGVDEMQARVAKVLGLGLPWLVAEIDNRVVGYCYAAEYRPRPAYRFTVESSVYVAADLGGRGIGLALMRQLIAHCERGPWRQMLAVIGNGEQNAASVGLHRRMGFVTVGTLKDVGFKLGDWRDTLIMQRALATA</sequence>
<feature type="domain" description="N-acetyltransferase" evidence="1">
    <location>
        <begin position="8"/>
        <end position="172"/>
    </location>
</feature>
<proteinExistence type="predicted"/>
<dbReference type="CDD" id="cd04301">
    <property type="entry name" value="NAT_SF"/>
    <property type="match status" value="1"/>
</dbReference>
<dbReference type="GO" id="GO:0016747">
    <property type="term" value="F:acyltransferase activity, transferring groups other than amino-acyl groups"/>
    <property type="evidence" value="ECO:0007669"/>
    <property type="project" value="InterPro"/>
</dbReference>
<dbReference type="PANTHER" id="PTHR43072:SF8">
    <property type="entry name" value="ACYLTRANSFERASE FABY-RELATED"/>
    <property type="match status" value="1"/>
</dbReference>
<gene>
    <name evidence="2" type="ORF">BTJ39_15905</name>
</gene>
<evidence type="ECO:0000313" key="3">
    <source>
        <dbReference type="Proteomes" id="UP000190667"/>
    </source>
</evidence>
<dbReference type="InterPro" id="IPR000182">
    <property type="entry name" value="GNAT_dom"/>
</dbReference>
<dbReference type="RefSeq" id="WP_078003677.1">
    <property type="nucleotide sequence ID" value="NZ_MRUL01000012.1"/>
</dbReference>
<dbReference type="Proteomes" id="UP000190667">
    <property type="component" value="Unassembled WGS sequence"/>
</dbReference>
<dbReference type="Gene3D" id="3.40.630.30">
    <property type="match status" value="1"/>
</dbReference>
<protein>
    <submittedName>
        <fullName evidence="2">GNAT family N-acetyltransferase</fullName>
    </submittedName>
</protein>
<dbReference type="AlphaFoldDB" id="A0A1S8YJ38"/>
<dbReference type="EMBL" id="MRUL01000012">
    <property type="protein sequence ID" value="OON38847.1"/>
    <property type="molecule type" value="Genomic_DNA"/>
</dbReference>
<dbReference type="SUPFAM" id="SSF55729">
    <property type="entry name" value="Acyl-CoA N-acyltransferases (Nat)"/>
    <property type="match status" value="1"/>
</dbReference>
<comment type="caution">
    <text evidence="2">The sequence shown here is derived from an EMBL/GenBank/DDBJ whole genome shotgun (WGS) entry which is preliminary data.</text>
</comment>
<keyword evidence="3" id="KW-1185">Reference proteome</keyword>
<reference evidence="2 3" key="1">
    <citation type="submission" date="2016-12" db="EMBL/GenBank/DDBJ databases">
        <title>Izhakiella australiana sp. nov. of genus Izhakiella isolated from Australian desert.</title>
        <authorList>
            <person name="Ji M."/>
        </authorList>
    </citation>
    <scope>NUCLEOTIDE SEQUENCE [LARGE SCALE GENOMIC DNA]</scope>
    <source>
        <strain evidence="2 3">D4N98</strain>
    </source>
</reference>
<organism evidence="2 3">
    <name type="scientific">Izhakiella australiensis</name>
    <dbReference type="NCBI Taxonomy" id="1926881"/>
    <lineage>
        <taxon>Bacteria</taxon>
        <taxon>Pseudomonadati</taxon>
        <taxon>Pseudomonadota</taxon>
        <taxon>Gammaproteobacteria</taxon>
        <taxon>Enterobacterales</taxon>
        <taxon>Erwiniaceae</taxon>
        <taxon>Izhakiella</taxon>
    </lineage>
</organism>
<dbReference type="PANTHER" id="PTHR43072">
    <property type="entry name" value="N-ACETYLTRANSFERASE"/>
    <property type="match status" value="1"/>
</dbReference>
<dbReference type="InterPro" id="IPR016181">
    <property type="entry name" value="Acyl_CoA_acyltransferase"/>
</dbReference>
<keyword evidence="2" id="KW-0808">Transferase</keyword>
<dbReference type="Pfam" id="PF00583">
    <property type="entry name" value="Acetyltransf_1"/>
    <property type="match status" value="1"/>
</dbReference>
<name>A0A1S8YJ38_9GAMM</name>
<dbReference type="OrthoDB" id="5459937at2"/>
<evidence type="ECO:0000313" key="2">
    <source>
        <dbReference type="EMBL" id="OON38847.1"/>
    </source>
</evidence>
<evidence type="ECO:0000259" key="1">
    <source>
        <dbReference type="PROSITE" id="PS51186"/>
    </source>
</evidence>